<dbReference type="KEGG" id="gai:IMCC3135_18105"/>
<dbReference type="Pfam" id="PF00462">
    <property type="entry name" value="Glutaredoxin"/>
    <property type="match status" value="1"/>
</dbReference>
<dbReference type="GO" id="GO:0016020">
    <property type="term" value="C:membrane"/>
    <property type="evidence" value="ECO:0007669"/>
    <property type="project" value="UniProtKB-SubCell"/>
</dbReference>
<dbReference type="InterPro" id="IPR009908">
    <property type="entry name" value="Methylamine_util_MauE"/>
</dbReference>
<dbReference type="PROSITE" id="PS51354">
    <property type="entry name" value="GLUTAREDOXIN_2"/>
    <property type="match status" value="1"/>
</dbReference>
<keyword evidence="5 8" id="KW-0812">Transmembrane</keyword>
<dbReference type="SUPFAM" id="SSF52833">
    <property type="entry name" value="Thioredoxin-like"/>
    <property type="match status" value="1"/>
</dbReference>
<feature type="domain" description="Glutaredoxin" evidence="9">
    <location>
        <begin position="19"/>
        <end position="70"/>
    </location>
</feature>
<evidence type="ECO:0000313" key="12">
    <source>
        <dbReference type="Proteomes" id="UP000250079"/>
    </source>
</evidence>
<evidence type="ECO:0000256" key="7">
    <source>
        <dbReference type="ARBA" id="ARBA00023136"/>
    </source>
</evidence>
<dbReference type="GO" id="GO:0030416">
    <property type="term" value="P:methylamine metabolic process"/>
    <property type="evidence" value="ECO:0007669"/>
    <property type="project" value="InterPro"/>
</dbReference>
<organism evidence="11 12">
    <name type="scientific">Granulosicoccus antarcticus IMCC3135</name>
    <dbReference type="NCBI Taxonomy" id="1192854"/>
    <lineage>
        <taxon>Bacteria</taxon>
        <taxon>Pseudomonadati</taxon>
        <taxon>Pseudomonadota</taxon>
        <taxon>Gammaproteobacteria</taxon>
        <taxon>Chromatiales</taxon>
        <taxon>Granulosicoccaceae</taxon>
        <taxon>Granulosicoccus</taxon>
    </lineage>
</organism>
<dbReference type="InterPro" id="IPR036249">
    <property type="entry name" value="Thioredoxin-like_sf"/>
</dbReference>
<evidence type="ECO:0000256" key="5">
    <source>
        <dbReference type="ARBA" id="ARBA00022692"/>
    </source>
</evidence>
<evidence type="ECO:0000256" key="3">
    <source>
        <dbReference type="ARBA" id="ARBA00004856"/>
    </source>
</evidence>
<proteinExistence type="predicted"/>
<evidence type="ECO:0000256" key="8">
    <source>
        <dbReference type="SAM" id="Phobius"/>
    </source>
</evidence>
<comment type="pathway">
    <text evidence="3">One-carbon metabolism; methylamine degradation.</text>
</comment>
<feature type="transmembrane region" description="Helical" evidence="8">
    <location>
        <begin position="96"/>
        <end position="114"/>
    </location>
</feature>
<dbReference type="AlphaFoldDB" id="A0A2Z2NXZ9"/>
<gene>
    <name evidence="11" type="ORF">IMCC3135_18105</name>
</gene>
<evidence type="ECO:0000256" key="2">
    <source>
        <dbReference type="ARBA" id="ARBA00004141"/>
    </source>
</evidence>
<dbReference type="Gene3D" id="3.40.30.10">
    <property type="entry name" value="Glutaredoxin"/>
    <property type="match status" value="1"/>
</dbReference>
<name>A0A2Z2NXZ9_9GAMM</name>
<dbReference type="InterPro" id="IPR002109">
    <property type="entry name" value="Glutaredoxin"/>
</dbReference>
<keyword evidence="12" id="KW-1185">Reference proteome</keyword>
<evidence type="ECO:0000256" key="6">
    <source>
        <dbReference type="ARBA" id="ARBA00022989"/>
    </source>
</evidence>
<keyword evidence="7 8" id="KW-0472">Membrane</keyword>
<accession>A0A2Z2NXZ9</accession>
<dbReference type="EMBL" id="CP018632">
    <property type="protein sequence ID" value="ASJ73700.1"/>
    <property type="molecule type" value="Genomic_DNA"/>
</dbReference>
<dbReference type="OrthoDB" id="9800621at2"/>
<evidence type="ECO:0000256" key="1">
    <source>
        <dbReference type="ARBA" id="ARBA00003475"/>
    </source>
</evidence>
<keyword evidence="6 8" id="KW-1133">Transmembrane helix</keyword>
<feature type="transmembrane region" description="Helical" evidence="8">
    <location>
        <begin position="228"/>
        <end position="246"/>
    </location>
</feature>
<feature type="transmembrane region" description="Helical" evidence="8">
    <location>
        <begin position="190"/>
        <end position="208"/>
    </location>
</feature>
<feature type="domain" description="Methylamine utilisation protein MauE" evidence="10">
    <location>
        <begin position="125"/>
        <end position="246"/>
    </location>
</feature>
<evidence type="ECO:0000256" key="4">
    <source>
        <dbReference type="ARBA" id="ARBA00019078"/>
    </source>
</evidence>
<comment type="function">
    <text evidence="1">May be specifically involved in the processing, transport, and/or maturation of the MADH beta-subunit.</text>
</comment>
<dbReference type="Proteomes" id="UP000250079">
    <property type="component" value="Chromosome"/>
</dbReference>
<protein>
    <recommendedName>
        <fullName evidence="4">Methylamine utilization protein MauE</fullName>
    </recommendedName>
</protein>
<comment type="subcellular location">
    <subcellularLocation>
        <location evidence="2">Membrane</location>
        <topology evidence="2">Multi-pass membrane protein</topology>
    </subcellularLocation>
</comment>
<reference evidence="11 12" key="1">
    <citation type="submission" date="2016-12" db="EMBL/GenBank/DDBJ databases">
        <authorList>
            <person name="Song W.-J."/>
            <person name="Kurnit D.M."/>
        </authorList>
    </citation>
    <scope>NUCLEOTIDE SEQUENCE [LARGE SCALE GENOMIC DNA]</scope>
    <source>
        <strain evidence="11 12">IMCC3135</strain>
    </source>
</reference>
<dbReference type="Pfam" id="PF07291">
    <property type="entry name" value="MauE"/>
    <property type="match status" value="1"/>
</dbReference>
<sequence>MSTVVKQKATLFRMVTDEHVCPFGLKAKDLLERKGYQVDDQRLTSRSEADSFKEEQQVKTTPQIFINNTRIGGYEALRRHLDMPVQDTESTSYKPVIAIFSVAFLMALATNWALSGSIMTMRSFEFFIAISMCILAIQKLQNLESFSNMFLGYDLLAKRVVRYAYVYPFGEALAGILMIAGALLWLAIPVALFIGTVGAVSVVKAVYIDKRELKCACVGGDSNVPLGFISLTENIMMMVMAVWMLIR</sequence>
<evidence type="ECO:0000259" key="10">
    <source>
        <dbReference type="Pfam" id="PF07291"/>
    </source>
</evidence>
<evidence type="ECO:0000313" key="11">
    <source>
        <dbReference type="EMBL" id="ASJ73700.1"/>
    </source>
</evidence>
<evidence type="ECO:0000259" key="9">
    <source>
        <dbReference type="Pfam" id="PF00462"/>
    </source>
</evidence>
<dbReference type="RefSeq" id="WP_088918842.1">
    <property type="nucleotide sequence ID" value="NZ_CP018632.1"/>
</dbReference>